<organism evidence="3 4">
    <name type="scientific">Kushneria aurantia</name>
    <dbReference type="NCBI Taxonomy" id="504092"/>
    <lineage>
        <taxon>Bacteria</taxon>
        <taxon>Pseudomonadati</taxon>
        <taxon>Pseudomonadota</taxon>
        <taxon>Gammaproteobacteria</taxon>
        <taxon>Oceanospirillales</taxon>
        <taxon>Halomonadaceae</taxon>
        <taxon>Kushneria</taxon>
    </lineage>
</organism>
<comment type="caution">
    <text evidence="3">The sequence shown here is derived from an EMBL/GenBank/DDBJ whole genome shotgun (WGS) entry which is preliminary data.</text>
</comment>
<keyword evidence="1" id="KW-0472">Membrane</keyword>
<sequence length="148" mass="16186">MTLFLCIGCNFRPECVRRFEWNWCLAPRKSRQHQLEALPFGIKRGKAEYRGCCSYRDVDCAAASDGISLFISQSAKGSALSGALSLGAYWIVIWAMSVAPIGMVAALRETSVLFAALMSALVLREPLTRWRAVAAALIVVGMVVTRVA</sequence>
<accession>A0ABV6G3D9</accession>
<dbReference type="Pfam" id="PF00892">
    <property type="entry name" value="EamA"/>
    <property type="match status" value="1"/>
</dbReference>
<protein>
    <submittedName>
        <fullName evidence="3">EamA family transporter</fullName>
    </submittedName>
</protein>
<evidence type="ECO:0000313" key="3">
    <source>
        <dbReference type="EMBL" id="MFC0267522.1"/>
    </source>
</evidence>
<feature type="transmembrane region" description="Helical" evidence="1">
    <location>
        <begin position="127"/>
        <end position="145"/>
    </location>
</feature>
<evidence type="ECO:0000313" key="4">
    <source>
        <dbReference type="Proteomes" id="UP001589814"/>
    </source>
</evidence>
<dbReference type="Gene3D" id="1.10.3730.20">
    <property type="match status" value="1"/>
</dbReference>
<keyword evidence="4" id="KW-1185">Reference proteome</keyword>
<feature type="transmembrane region" description="Helical" evidence="1">
    <location>
        <begin position="86"/>
        <end position="107"/>
    </location>
</feature>
<dbReference type="EMBL" id="JBHLVX010000020">
    <property type="protein sequence ID" value="MFC0267522.1"/>
    <property type="molecule type" value="Genomic_DNA"/>
</dbReference>
<gene>
    <name evidence="3" type="ORF">ACFFHW_05845</name>
</gene>
<keyword evidence="1" id="KW-0812">Transmembrane</keyword>
<evidence type="ECO:0000256" key="1">
    <source>
        <dbReference type="SAM" id="Phobius"/>
    </source>
</evidence>
<dbReference type="RefSeq" id="WP_211213280.1">
    <property type="nucleotide sequence ID" value="NZ_JBHLVX010000020.1"/>
</dbReference>
<dbReference type="InterPro" id="IPR037185">
    <property type="entry name" value="EmrE-like"/>
</dbReference>
<feature type="domain" description="EamA" evidence="2">
    <location>
        <begin position="79"/>
        <end position="145"/>
    </location>
</feature>
<proteinExistence type="predicted"/>
<dbReference type="SUPFAM" id="SSF103481">
    <property type="entry name" value="Multidrug resistance efflux transporter EmrE"/>
    <property type="match status" value="1"/>
</dbReference>
<evidence type="ECO:0000259" key="2">
    <source>
        <dbReference type="Pfam" id="PF00892"/>
    </source>
</evidence>
<dbReference type="Proteomes" id="UP001589814">
    <property type="component" value="Unassembled WGS sequence"/>
</dbReference>
<name>A0ABV6G3D9_9GAMM</name>
<keyword evidence="1" id="KW-1133">Transmembrane helix</keyword>
<dbReference type="InterPro" id="IPR000620">
    <property type="entry name" value="EamA_dom"/>
</dbReference>
<reference evidence="3 4" key="1">
    <citation type="submission" date="2024-09" db="EMBL/GenBank/DDBJ databases">
        <authorList>
            <person name="Sun Q."/>
            <person name="Mori K."/>
        </authorList>
    </citation>
    <scope>NUCLEOTIDE SEQUENCE [LARGE SCALE GENOMIC DNA]</scope>
    <source>
        <strain evidence="3 4">CCM 7415</strain>
    </source>
</reference>